<dbReference type="PANTHER" id="PTHR33472">
    <property type="entry name" value="OS01G0106600 PROTEIN"/>
    <property type="match status" value="1"/>
</dbReference>
<feature type="compositionally biased region" description="Pro residues" evidence="1">
    <location>
        <begin position="51"/>
        <end position="67"/>
    </location>
</feature>
<feature type="compositionally biased region" description="Pro residues" evidence="1">
    <location>
        <begin position="23"/>
        <end position="38"/>
    </location>
</feature>
<name>A0A4S8IDC4_MUSBA</name>
<feature type="compositionally biased region" description="Polar residues" evidence="1">
    <location>
        <begin position="92"/>
        <end position="116"/>
    </location>
</feature>
<evidence type="ECO:0000256" key="1">
    <source>
        <dbReference type="SAM" id="MobiDB-lite"/>
    </source>
</evidence>
<dbReference type="PRINTS" id="PR01217">
    <property type="entry name" value="PRICHEXTENSN"/>
</dbReference>
<sequence length="330" mass="35038">MANQLPTGRSWLLRLASLARMESPPPPPQAQPAPPPRASPVAGIPLLRTQAPPPPTQPQETPRPLPTPATEVPKPATRPPTPLQYPEVVKASSPTPRQSPMAGSTQPSPTVETLTPSLKPIVTTRSPTPPRSPEVIETSSPTPPPSPKSNATQPSATPTPHPEPEPKRTFELDNGIKTDGTRTSSNGAGEPPKNNHSSNHYGSSKHAAAAAAKKEEENEMRAVTIAGHNLGAHMDLGSSYAHHSRKQQPHDDNMEGKAQTEEGEPIKANIKLKPSITRVNSNVQTVNNSLLVDSSCIFGSPGVHINLTTQKSQPPLHLDQEQGVDPAPAK</sequence>
<dbReference type="PANTHER" id="PTHR33472:SF28">
    <property type="entry name" value="BROMO AND FHA DOMAIN-CONTAINING PROTEIN DDB_G0267958"/>
    <property type="match status" value="1"/>
</dbReference>
<feature type="compositionally biased region" description="Low complexity" evidence="1">
    <location>
        <begin position="9"/>
        <end position="20"/>
    </location>
</feature>
<feature type="compositionally biased region" description="Polar residues" evidence="1">
    <location>
        <begin position="148"/>
        <end position="158"/>
    </location>
</feature>
<protein>
    <submittedName>
        <fullName evidence="2">Uncharacterized protein</fullName>
    </submittedName>
</protein>
<feature type="compositionally biased region" description="Basic and acidic residues" evidence="1">
    <location>
        <begin position="248"/>
        <end position="260"/>
    </location>
</feature>
<evidence type="ECO:0000313" key="3">
    <source>
        <dbReference type="Proteomes" id="UP000317650"/>
    </source>
</evidence>
<dbReference type="Proteomes" id="UP000317650">
    <property type="component" value="Chromosome 2"/>
</dbReference>
<feature type="compositionally biased region" description="Basic and acidic residues" evidence="1">
    <location>
        <begin position="162"/>
        <end position="180"/>
    </location>
</feature>
<dbReference type="STRING" id="52838.A0A4S8IDC4"/>
<comment type="caution">
    <text evidence="2">The sequence shown here is derived from an EMBL/GenBank/DDBJ whole genome shotgun (WGS) entry which is preliminary data.</text>
</comment>
<proteinExistence type="predicted"/>
<dbReference type="EMBL" id="PYDT01000011">
    <property type="protein sequence ID" value="THU45829.1"/>
    <property type="molecule type" value="Genomic_DNA"/>
</dbReference>
<evidence type="ECO:0000313" key="2">
    <source>
        <dbReference type="EMBL" id="THU45829.1"/>
    </source>
</evidence>
<organism evidence="2 3">
    <name type="scientific">Musa balbisiana</name>
    <name type="common">Banana</name>
    <dbReference type="NCBI Taxonomy" id="52838"/>
    <lineage>
        <taxon>Eukaryota</taxon>
        <taxon>Viridiplantae</taxon>
        <taxon>Streptophyta</taxon>
        <taxon>Embryophyta</taxon>
        <taxon>Tracheophyta</taxon>
        <taxon>Spermatophyta</taxon>
        <taxon>Magnoliopsida</taxon>
        <taxon>Liliopsida</taxon>
        <taxon>Zingiberales</taxon>
        <taxon>Musaceae</taxon>
        <taxon>Musa</taxon>
    </lineage>
</organism>
<reference evidence="2 3" key="1">
    <citation type="journal article" date="2019" name="Nat. Plants">
        <title>Genome sequencing of Musa balbisiana reveals subgenome evolution and function divergence in polyploid bananas.</title>
        <authorList>
            <person name="Yao X."/>
        </authorList>
    </citation>
    <scope>NUCLEOTIDE SEQUENCE [LARGE SCALE GENOMIC DNA]</scope>
    <source>
        <strain evidence="3">cv. DH-PKW</strain>
        <tissue evidence="2">Leaves</tissue>
    </source>
</reference>
<keyword evidence="3" id="KW-1185">Reference proteome</keyword>
<feature type="region of interest" description="Disordered" evidence="1">
    <location>
        <begin position="1"/>
        <end position="268"/>
    </location>
</feature>
<dbReference type="AlphaFoldDB" id="A0A4S8IDC4"/>
<accession>A0A4S8IDC4</accession>
<feature type="region of interest" description="Disordered" evidence="1">
    <location>
        <begin position="308"/>
        <end position="330"/>
    </location>
</feature>
<gene>
    <name evidence="2" type="ORF">C4D60_Mb02t22110</name>
</gene>